<feature type="non-terminal residue" evidence="1">
    <location>
        <position position="68"/>
    </location>
</feature>
<gene>
    <name evidence="1" type="ORF">SRO942_LOCUS25646</name>
</gene>
<accession>A0A8S2NII2</accession>
<protein>
    <submittedName>
        <fullName evidence="1">Uncharacterized protein</fullName>
    </submittedName>
</protein>
<proteinExistence type="predicted"/>
<organism evidence="1 2">
    <name type="scientific">Didymodactylos carnosus</name>
    <dbReference type="NCBI Taxonomy" id="1234261"/>
    <lineage>
        <taxon>Eukaryota</taxon>
        <taxon>Metazoa</taxon>
        <taxon>Spiralia</taxon>
        <taxon>Gnathifera</taxon>
        <taxon>Rotifera</taxon>
        <taxon>Eurotatoria</taxon>
        <taxon>Bdelloidea</taxon>
        <taxon>Philodinida</taxon>
        <taxon>Philodinidae</taxon>
        <taxon>Didymodactylos</taxon>
    </lineage>
</organism>
<evidence type="ECO:0000313" key="2">
    <source>
        <dbReference type="Proteomes" id="UP000681722"/>
    </source>
</evidence>
<feature type="non-terminal residue" evidence="1">
    <location>
        <position position="1"/>
    </location>
</feature>
<sequence length="68" mass="7554">VECLPECKLLVVGGPGEDAFMLEKMLPPSSTYELNSYHIEGDTRLLLHVQHVIDTQCKNIVVKSIDAD</sequence>
<comment type="caution">
    <text evidence="1">The sequence shown here is derived from an EMBL/GenBank/DDBJ whole genome shotgun (WGS) entry which is preliminary data.</text>
</comment>
<evidence type="ECO:0000313" key="1">
    <source>
        <dbReference type="EMBL" id="CAF4002952.1"/>
    </source>
</evidence>
<dbReference type="EMBL" id="CAJOBC010010262">
    <property type="protein sequence ID" value="CAF4002952.1"/>
    <property type="molecule type" value="Genomic_DNA"/>
</dbReference>
<name>A0A8S2NII2_9BILA</name>
<dbReference type="AlphaFoldDB" id="A0A8S2NII2"/>
<dbReference type="Proteomes" id="UP000681722">
    <property type="component" value="Unassembled WGS sequence"/>
</dbReference>
<reference evidence="1" key="1">
    <citation type="submission" date="2021-02" db="EMBL/GenBank/DDBJ databases">
        <authorList>
            <person name="Nowell W R."/>
        </authorList>
    </citation>
    <scope>NUCLEOTIDE SEQUENCE</scope>
</reference>